<dbReference type="EMBL" id="LTAI01000466">
    <property type="protein sequence ID" value="ORD98744.1"/>
    <property type="molecule type" value="Genomic_DNA"/>
</dbReference>
<proteinExistence type="predicted"/>
<name>A0A1X0QGF0_9MICR</name>
<evidence type="ECO:0000256" key="1">
    <source>
        <dbReference type="SAM" id="SignalP"/>
    </source>
</evidence>
<gene>
    <name evidence="2" type="ORF">A0H76_3043</name>
</gene>
<dbReference type="VEuPathDB" id="MicrosporidiaDB:A0H76_3043"/>
<organism evidence="2 3">
    <name type="scientific">Hepatospora eriocheir</name>
    <dbReference type="NCBI Taxonomy" id="1081669"/>
    <lineage>
        <taxon>Eukaryota</taxon>
        <taxon>Fungi</taxon>
        <taxon>Fungi incertae sedis</taxon>
        <taxon>Microsporidia</taxon>
        <taxon>Hepatosporidae</taxon>
        <taxon>Hepatospora</taxon>
    </lineage>
</organism>
<evidence type="ECO:0000313" key="2">
    <source>
        <dbReference type="EMBL" id="ORD98744.1"/>
    </source>
</evidence>
<dbReference type="AlphaFoldDB" id="A0A1X0QGF0"/>
<evidence type="ECO:0000313" key="3">
    <source>
        <dbReference type="Proteomes" id="UP000192501"/>
    </source>
</evidence>
<reference evidence="2 3" key="1">
    <citation type="journal article" date="2017" name="Environ. Microbiol.">
        <title>Decay of the glycolytic pathway and adaptation to intranuclear parasitism within Enterocytozoonidae microsporidia.</title>
        <authorList>
            <person name="Wiredu Boakye D."/>
            <person name="Jaroenlak P."/>
            <person name="Prachumwat A."/>
            <person name="Williams T.A."/>
            <person name="Bateman K.S."/>
            <person name="Itsathitphaisarn O."/>
            <person name="Sritunyalucksana K."/>
            <person name="Paszkiewicz K.H."/>
            <person name="Moore K.A."/>
            <person name="Stentiford G.D."/>
            <person name="Williams B.A."/>
        </authorList>
    </citation>
    <scope>NUCLEOTIDE SEQUENCE [LARGE SCALE GENOMIC DNA]</scope>
    <source>
        <strain evidence="3">canceri</strain>
    </source>
</reference>
<dbReference type="Proteomes" id="UP000192501">
    <property type="component" value="Unassembled WGS sequence"/>
</dbReference>
<feature type="signal peptide" evidence="1">
    <location>
        <begin position="1"/>
        <end position="19"/>
    </location>
</feature>
<sequence length="61" mass="7029">MILNIFFILISLNLYSLKSFDQLFFTSFFSIKLNLLNCNLNIKSSFSCVNELMCSICSGFK</sequence>
<protein>
    <submittedName>
        <fullName evidence="2">Uncharacterized protein</fullName>
    </submittedName>
</protein>
<accession>A0A1X0QGF0</accession>
<comment type="caution">
    <text evidence="2">The sequence shown here is derived from an EMBL/GenBank/DDBJ whole genome shotgun (WGS) entry which is preliminary data.</text>
</comment>
<keyword evidence="1" id="KW-0732">Signal</keyword>
<feature type="chain" id="PRO_5010857701" evidence="1">
    <location>
        <begin position="20"/>
        <end position="61"/>
    </location>
</feature>